<organism evidence="12 13">
    <name type="scientific">Lasius niger</name>
    <name type="common">Black garden ant</name>
    <dbReference type="NCBI Taxonomy" id="67767"/>
    <lineage>
        <taxon>Eukaryota</taxon>
        <taxon>Metazoa</taxon>
        <taxon>Ecdysozoa</taxon>
        <taxon>Arthropoda</taxon>
        <taxon>Hexapoda</taxon>
        <taxon>Insecta</taxon>
        <taxon>Pterygota</taxon>
        <taxon>Neoptera</taxon>
        <taxon>Endopterygota</taxon>
        <taxon>Hymenoptera</taxon>
        <taxon>Apocrita</taxon>
        <taxon>Aculeata</taxon>
        <taxon>Formicoidea</taxon>
        <taxon>Formicidae</taxon>
        <taxon>Formicinae</taxon>
        <taxon>Lasius</taxon>
        <taxon>Lasius</taxon>
    </lineage>
</organism>
<keyword evidence="13" id="KW-1185">Reference proteome</keyword>
<dbReference type="Gene3D" id="2.60.40.4100">
    <property type="entry name" value="Zona pellucida, ZP-C domain"/>
    <property type="match status" value="1"/>
</dbReference>
<dbReference type="PROSITE" id="PS50948">
    <property type="entry name" value="PAN"/>
    <property type="match status" value="1"/>
</dbReference>
<dbReference type="PaxDb" id="67767-A0A0J7L2K3"/>
<keyword evidence="5 8" id="KW-1133">Transmembrane helix</keyword>
<evidence type="ECO:0000256" key="6">
    <source>
        <dbReference type="ARBA" id="ARBA00023136"/>
    </source>
</evidence>
<dbReference type="InterPro" id="IPR025958">
    <property type="entry name" value="SID1_TM_fam"/>
</dbReference>
<comment type="caution">
    <text evidence="12">The sequence shown here is derived from an EMBL/GenBank/DDBJ whole genome shotgun (WGS) entry which is preliminary data.</text>
</comment>
<feature type="transmembrane region" description="Helical" evidence="8">
    <location>
        <begin position="394"/>
        <end position="414"/>
    </location>
</feature>
<dbReference type="PANTHER" id="PTHR12185:SF14">
    <property type="entry name" value="CHOLESTEROL UPTAKE PROTEIN 1"/>
    <property type="match status" value="1"/>
</dbReference>
<dbReference type="Proteomes" id="UP000036403">
    <property type="component" value="Unassembled WGS sequence"/>
</dbReference>
<dbReference type="PANTHER" id="PTHR12185">
    <property type="entry name" value="SID1 TRANSMEMBRANE FAMILY MEMEBER"/>
    <property type="match status" value="1"/>
</dbReference>
<dbReference type="Pfam" id="PF13965">
    <property type="entry name" value="SID-1_RNA_chan"/>
    <property type="match status" value="2"/>
</dbReference>
<dbReference type="Gene3D" id="3.50.4.10">
    <property type="entry name" value="Hepatocyte Growth Factor"/>
    <property type="match status" value="2"/>
</dbReference>
<feature type="domain" description="ZP" evidence="11">
    <location>
        <begin position="700"/>
        <end position="932"/>
    </location>
</feature>
<feature type="signal peptide" evidence="9">
    <location>
        <begin position="1"/>
        <end position="30"/>
    </location>
</feature>
<dbReference type="GO" id="GO:0005886">
    <property type="term" value="C:plasma membrane"/>
    <property type="evidence" value="ECO:0007669"/>
    <property type="project" value="TreeGrafter"/>
</dbReference>
<dbReference type="InterPro" id="IPR001507">
    <property type="entry name" value="ZP_dom"/>
</dbReference>
<dbReference type="Pfam" id="PF25057">
    <property type="entry name" value="CUT_N"/>
    <property type="match status" value="1"/>
</dbReference>
<evidence type="ECO:0000256" key="1">
    <source>
        <dbReference type="ARBA" id="ARBA00004141"/>
    </source>
</evidence>
<gene>
    <name evidence="12" type="ORF">RF55_2678</name>
</gene>
<evidence type="ECO:0000256" key="4">
    <source>
        <dbReference type="ARBA" id="ARBA00022729"/>
    </source>
</evidence>
<dbReference type="GO" id="GO:0003725">
    <property type="term" value="F:double-stranded RNA binding"/>
    <property type="evidence" value="ECO:0007669"/>
    <property type="project" value="TreeGrafter"/>
</dbReference>
<evidence type="ECO:0000256" key="9">
    <source>
        <dbReference type="SAM" id="SignalP"/>
    </source>
</evidence>
<evidence type="ECO:0000256" key="8">
    <source>
        <dbReference type="SAM" id="Phobius"/>
    </source>
</evidence>
<feature type="chain" id="PRO_5005290674" evidence="9">
    <location>
        <begin position="31"/>
        <end position="1035"/>
    </location>
</feature>
<evidence type="ECO:0000256" key="5">
    <source>
        <dbReference type="ARBA" id="ARBA00022989"/>
    </source>
</evidence>
<evidence type="ECO:0000313" key="13">
    <source>
        <dbReference type="Proteomes" id="UP000036403"/>
    </source>
</evidence>
<sequence length="1035" mass="117020">MGKAINANSMEMRNALGLITVLLLFEAAASISSSPIVIQADYGHNYPNTTNATVEYVYLYPAANISETARIQIESNATHSLPLIVIVRQTTGILSWQIPLLVESADSSVVYNKTSRTLCSTKYYRYAPKDEEEYVIVGISTASRENIWFNLSVAEVTDFYLLLSSGNKRVIEISPSEPIYYGYIFSKQTDNSSVIVRVESDNDICMTVSIQNTSCPVFDLERNIELSGHWQTVSRRGGITVPVRSKQWDSVEEDSSLDEDDIDLMEDALSDKDVIRTKIVLSVCDLARKEPRILRHKSRLYLYYLITVAVFYTLPVVQLAITYQRVLHTTGNQDMCYYNFLCAHPLGMLSDFNHVFSNFGYFLLGLLFIFLTYSREHNESDTDMTKCYGIPQHYGLFYAMGTALIMEGILSASYHVCPSRSNFQFDGLVWDRNGSNYNREPDIHGAVGKRRRCVRTAFEKLTDYDYRGTTYYSVRNLSLYECQGWCREEAECQAAAFSFVVNPLAPMQDTLCQLQNETAATNPAAQPQRAVNMYYMTKLQIRSGKEACKYQRIFQMPRIGVADDKVAQYAGLHYYTDKELQVQSESACRLACEIENEFLCRSFLYRGAPQGSAYNCQLFHLDHWTLPDGPSTYLNAERPLIDNGERVGTYFENFCEKGTGPLADPLPVVFETTEDSTINNLTRNDINCDKTGTCYDVSVDCKDTRIAVQVRTNKPFNGRIYALGRSETCNIDVINSDLFRLDLTMTGQDCNTQSVTGIYSNTVVLQHHSVVMTKADKIYKVKCTYDMSSKNITFGMMPIRDPEMISITSAPEAPPPRIRILDSRSREVETVRIGDKLTFRIEIPEDTPYGIFARSCVAMAKDSKSTFQIIDDEGCPVDPSIFPSFTPDGNALQSVYEAFRFTESYGVIFQCNVKYCLGPCEPAVCEWGRESVESWGKRRRRSLANSTEEKSEDMTLSQEILVLDFGDEKQSDFLKSDASIDFSGADKTVTIVEPCPTKTSVLALGVTCALLVLIYISTIFCYYMKKWLTPRKMMP</sequence>
<name>A0A0J7L2K3_LASNI</name>
<dbReference type="PROSITE" id="PS51034">
    <property type="entry name" value="ZP_2"/>
    <property type="match status" value="1"/>
</dbReference>
<dbReference type="SUPFAM" id="SSF57414">
    <property type="entry name" value="Hairpin loop containing domain-like"/>
    <property type="match status" value="1"/>
</dbReference>
<feature type="transmembrane region" description="Helical" evidence="8">
    <location>
        <begin position="1001"/>
        <end position="1024"/>
    </location>
</feature>
<comment type="similarity">
    <text evidence="2">Belongs to the SID1 family.</text>
</comment>
<dbReference type="STRING" id="67767.A0A0J7L2K3"/>
<comment type="subcellular location">
    <subcellularLocation>
        <location evidence="1">Membrane</location>
        <topology evidence="1">Multi-pass membrane protein</topology>
    </subcellularLocation>
</comment>
<dbReference type="OrthoDB" id="5775605at2759"/>
<dbReference type="EMBL" id="LBMM01001052">
    <property type="protein sequence ID" value="KMQ97012.1"/>
    <property type="molecule type" value="Genomic_DNA"/>
</dbReference>
<evidence type="ECO:0000259" key="11">
    <source>
        <dbReference type="PROSITE" id="PS51034"/>
    </source>
</evidence>
<evidence type="ECO:0000259" key="10">
    <source>
        <dbReference type="PROSITE" id="PS50948"/>
    </source>
</evidence>
<evidence type="ECO:0000256" key="3">
    <source>
        <dbReference type="ARBA" id="ARBA00022692"/>
    </source>
</evidence>
<evidence type="ECO:0000313" key="12">
    <source>
        <dbReference type="EMBL" id="KMQ97012.1"/>
    </source>
</evidence>
<accession>A0A0J7L2K3</accession>
<dbReference type="AlphaFoldDB" id="A0A0J7L2K3"/>
<dbReference type="InterPro" id="IPR042235">
    <property type="entry name" value="ZP-C_dom"/>
</dbReference>
<keyword evidence="7" id="KW-0325">Glycoprotein</keyword>
<feature type="transmembrane region" description="Helical" evidence="8">
    <location>
        <begin position="301"/>
        <end position="321"/>
    </location>
</feature>
<protein>
    <submittedName>
        <fullName evidence="12">Cuticlin-1</fullName>
    </submittedName>
</protein>
<proteinExistence type="inferred from homology"/>
<keyword evidence="3 8" id="KW-0812">Transmembrane</keyword>
<dbReference type="GO" id="GO:0005764">
    <property type="term" value="C:lysosome"/>
    <property type="evidence" value="ECO:0007669"/>
    <property type="project" value="TreeGrafter"/>
</dbReference>
<feature type="transmembrane region" description="Helical" evidence="8">
    <location>
        <begin position="355"/>
        <end position="373"/>
    </location>
</feature>
<keyword evidence="4 9" id="KW-0732">Signal</keyword>
<evidence type="ECO:0000256" key="7">
    <source>
        <dbReference type="ARBA" id="ARBA00023180"/>
    </source>
</evidence>
<dbReference type="SMART" id="SM00241">
    <property type="entry name" value="ZP"/>
    <property type="match status" value="1"/>
</dbReference>
<evidence type="ECO:0000256" key="2">
    <source>
        <dbReference type="ARBA" id="ARBA00006618"/>
    </source>
</evidence>
<keyword evidence="6 8" id="KW-0472">Membrane</keyword>
<reference evidence="12 13" key="1">
    <citation type="submission" date="2015-04" db="EMBL/GenBank/DDBJ databases">
        <title>Lasius niger genome sequencing.</title>
        <authorList>
            <person name="Konorov E.A."/>
            <person name="Nikitin M.A."/>
            <person name="Kirill M.V."/>
            <person name="Chang P."/>
        </authorList>
    </citation>
    <scope>NUCLEOTIDE SEQUENCE [LARGE SCALE GENOMIC DNA]</scope>
    <source>
        <tissue evidence="12">Whole</tissue>
    </source>
</reference>
<dbReference type="GO" id="GO:0051033">
    <property type="term" value="F:RNA transmembrane transporter activity"/>
    <property type="evidence" value="ECO:0007669"/>
    <property type="project" value="TreeGrafter"/>
</dbReference>
<dbReference type="InterPro" id="IPR056953">
    <property type="entry name" value="CUT_N"/>
</dbReference>
<dbReference type="InterPro" id="IPR003609">
    <property type="entry name" value="Pan_app"/>
</dbReference>
<dbReference type="Pfam" id="PF14295">
    <property type="entry name" value="PAN_4"/>
    <property type="match status" value="1"/>
</dbReference>
<feature type="domain" description="Apple" evidence="10">
    <location>
        <begin position="453"/>
        <end position="538"/>
    </location>
</feature>
<dbReference type="Pfam" id="PF00024">
    <property type="entry name" value="PAN_1"/>
    <property type="match status" value="1"/>
</dbReference>